<keyword evidence="4" id="KW-0145">Chemotaxis</keyword>
<dbReference type="SUPFAM" id="SSF52738">
    <property type="entry name" value="Methylesterase CheB, C-terminal domain"/>
    <property type="match status" value="1"/>
</dbReference>
<dbReference type="EMBL" id="QLMA01000004">
    <property type="protein sequence ID" value="RAJ82057.1"/>
    <property type="molecule type" value="Genomic_DNA"/>
</dbReference>
<dbReference type="InterPro" id="IPR000673">
    <property type="entry name" value="Sig_transdc_resp-reg_Me-estase"/>
</dbReference>
<name>A0A327VYH6_9BACT</name>
<comment type="catalytic activity">
    <reaction evidence="3">
        <text>[protein]-L-glutamate 5-O-methyl ester + H2O = L-glutamyl-[protein] + methanol + H(+)</text>
        <dbReference type="Rhea" id="RHEA:23236"/>
        <dbReference type="Rhea" id="RHEA-COMP:10208"/>
        <dbReference type="Rhea" id="RHEA-COMP:10311"/>
        <dbReference type="ChEBI" id="CHEBI:15377"/>
        <dbReference type="ChEBI" id="CHEBI:15378"/>
        <dbReference type="ChEBI" id="CHEBI:17790"/>
        <dbReference type="ChEBI" id="CHEBI:29973"/>
        <dbReference type="ChEBI" id="CHEBI:82795"/>
        <dbReference type="EC" id="3.1.1.61"/>
    </reaction>
</comment>
<proteinExistence type="predicted"/>
<dbReference type="Pfam" id="PF01339">
    <property type="entry name" value="CheB_methylest"/>
    <property type="match status" value="1"/>
</dbReference>
<comment type="caution">
    <text evidence="6">The sequence shown here is derived from an EMBL/GenBank/DDBJ whole genome shotgun (WGS) entry which is preliminary data.</text>
</comment>
<dbReference type="PANTHER" id="PTHR42872">
    <property type="entry name" value="PROTEIN-GLUTAMATE METHYLESTERASE/PROTEIN-GLUTAMINE GLUTAMINASE"/>
    <property type="match status" value="1"/>
</dbReference>
<keyword evidence="7" id="KW-1185">Reference proteome</keyword>
<dbReference type="RefSeq" id="WP_111592606.1">
    <property type="nucleotide sequence ID" value="NZ_QLMA01000004.1"/>
</dbReference>
<dbReference type="EC" id="3.1.1.61" evidence="2"/>
<dbReference type="GO" id="GO:0000156">
    <property type="term" value="F:phosphorelay response regulator activity"/>
    <property type="evidence" value="ECO:0007669"/>
    <property type="project" value="InterPro"/>
</dbReference>
<dbReference type="Gene3D" id="3.40.50.180">
    <property type="entry name" value="Methylesterase CheB, C-terminal domain"/>
    <property type="match status" value="1"/>
</dbReference>
<evidence type="ECO:0000256" key="4">
    <source>
        <dbReference type="PROSITE-ProRule" id="PRU00050"/>
    </source>
</evidence>
<evidence type="ECO:0000256" key="1">
    <source>
        <dbReference type="ARBA" id="ARBA00022801"/>
    </source>
</evidence>
<dbReference type="PANTHER" id="PTHR42872:SF6">
    <property type="entry name" value="PROTEIN-GLUTAMATE METHYLESTERASE_PROTEIN-GLUTAMINE GLUTAMINASE"/>
    <property type="match status" value="1"/>
</dbReference>
<dbReference type="AlphaFoldDB" id="A0A327VYH6"/>
<dbReference type="InterPro" id="IPR035909">
    <property type="entry name" value="CheB_C"/>
</dbReference>
<dbReference type="PROSITE" id="PS50122">
    <property type="entry name" value="CHEB"/>
    <property type="match status" value="1"/>
</dbReference>
<feature type="active site" evidence="4">
    <location>
        <position position="15"/>
    </location>
</feature>
<evidence type="ECO:0000256" key="2">
    <source>
        <dbReference type="ARBA" id="ARBA00039140"/>
    </source>
</evidence>
<sequence length="191" mass="20877">MQSSTRFDIIAIGGSAGSLAVVARLLKSLPGEMNIPVVLIMHRLKNVSSELNRLLAFGRPIQEPEDKQRMESGHIYLAPQNYHLLLESDGTFSLDYSELVHYSRPAIDESFFSIADAYGQRALGILLSGASADGAEGLARIVKSGGIGIVQDPAEAEFRIMPQAAIDLSAKINIMTTDEIITYIRTQYHTK</sequence>
<protein>
    <recommendedName>
        <fullName evidence="2">protein-glutamate methylesterase</fullName>
        <ecNumber evidence="2">3.1.1.61</ecNumber>
    </recommendedName>
</protein>
<dbReference type="Proteomes" id="UP000249819">
    <property type="component" value="Unassembled WGS sequence"/>
</dbReference>
<evidence type="ECO:0000259" key="5">
    <source>
        <dbReference type="PROSITE" id="PS50122"/>
    </source>
</evidence>
<feature type="active site" evidence="4">
    <location>
        <position position="42"/>
    </location>
</feature>
<feature type="active site" evidence="4">
    <location>
        <position position="133"/>
    </location>
</feature>
<accession>A0A327VYH6</accession>
<evidence type="ECO:0000313" key="6">
    <source>
        <dbReference type="EMBL" id="RAJ82057.1"/>
    </source>
</evidence>
<dbReference type="GO" id="GO:0008984">
    <property type="term" value="F:protein-glutamate methylesterase activity"/>
    <property type="evidence" value="ECO:0007669"/>
    <property type="project" value="UniProtKB-EC"/>
</dbReference>
<dbReference type="GO" id="GO:0005737">
    <property type="term" value="C:cytoplasm"/>
    <property type="evidence" value="ECO:0007669"/>
    <property type="project" value="InterPro"/>
</dbReference>
<evidence type="ECO:0000313" key="7">
    <source>
        <dbReference type="Proteomes" id="UP000249819"/>
    </source>
</evidence>
<keyword evidence="1 4" id="KW-0378">Hydrolase</keyword>
<evidence type="ECO:0000256" key="3">
    <source>
        <dbReference type="ARBA" id="ARBA00048267"/>
    </source>
</evidence>
<organism evidence="6 7">
    <name type="scientific">Chitinophaga dinghuensis</name>
    <dbReference type="NCBI Taxonomy" id="1539050"/>
    <lineage>
        <taxon>Bacteria</taxon>
        <taxon>Pseudomonadati</taxon>
        <taxon>Bacteroidota</taxon>
        <taxon>Chitinophagia</taxon>
        <taxon>Chitinophagales</taxon>
        <taxon>Chitinophagaceae</taxon>
        <taxon>Chitinophaga</taxon>
    </lineage>
</organism>
<gene>
    <name evidence="6" type="ORF">CLV59_104282</name>
</gene>
<reference evidence="6 7" key="1">
    <citation type="submission" date="2018-06" db="EMBL/GenBank/DDBJ databases">
        <title>Genomic Encyclopedia of Archaeal and Bacterial Type Strains, Phase II (KMG-II): from individual species to whole genera.</title>
        <authorList>
            <person name="Goeker M."/>
        </authorList>
    </citation>
    <scope>NUCLEOTIDE SEQUENCE [LARGE SCALE GENOMIC DNA]</scope>
    <source>
        <strain evidence="6 7">DSM 29821</strain>
    </source>
</reference>
<feature type="domain" description="CheB-type methylesterase" evidence="5">
    <location>
        <begin position="3"/>
        <end position="180"/>
    </location>
</feature>
<dbReference type="CDD" id="cd16433">
    <property type="entry name" value="CheB"/>
    <property type="match status" value="1"/>
</dbReference>
<dbReference type="OrthoDB" id="1524092at2"/>
<dbReference type="GO" id="GO:0006935">
    <property type="term" value="P:chemotaxis"/>
    <property type="evidence" value="ECO:0007669"/>
    <property type="project" value="UniProtKB-UniRule"/>
</dbReference>